<feature type="binding site" evidence="7">
    <location>
        <position position="497"/>
    </location>
    <ligand>
        <name>ATP</name>
        <dbReference type="ChEBI" id="CHEBI:30616"/>
    </ligand>
</feature>
<dbReference type="NCBIfam" id="NF003417">
    <property type="entry name" value="PRK04813.1"/>
    <property type="match status" value="1"/>
</dbReference>
<reference evidence="9 10" key="1">
    <citation type="submission" date="2019-09" db="EMBL/GenBank/DDBJ databases">
        <title>Complete Genome Sequence of Lactobacillus nenjiangensis SH-Y15, isolated from sauerkraut.</title>
        <authorList>
            <person name="Yang H."/>
        </authorList>
    </citation>
    <scope>NUCLEOTIDE SEQUENCE [LARGE SCALE GENOMIC DNA]</scope>
    <source>
        <strain evidence="9 10">SH-Y15</strain>
    </source>
</reference>
<comment type="function">
    <text evidence="5 7">Catalyzes the first step in the D-alanylation of lipoteichoic acid (LTA), the activation of D-alanine and its transfer onto the D-alanyl carrier protein (Dcp) DltC. In an ATP-dependent two-step reaction, forms a high energy D-alanyl-AMP intermediate, followed by transfer of the D-alanyl residue as a thiol ester to the phosphopantheinyl prosthetic group of the Dcp. D-alanylation of LTA plays an important role in modulating the properties of the cell wall in Gram-positive bacteria, influencing the net charge of the cell wall.</text>
</comment>
<feature type="domain" description="AMP-dependent synthetase/ligase" evidence="8">
    <location>
        <begin position="8"/>
        <end position="355"/>
    </location>
</feature>
<dbReference type="EC" id="6.2.1.54" evidence="7"/>
<keyword evidence="10" id="KW-1185">Reference proteome</keyword>
<dbReference type="GO" id="GO:0005524">
    <property type="term" value="F:ATP binding"/>
    <property type="evidence" value="ECO:0007669"/>
    <property type="project" value="UniProtKB-KW"/>
</dbReference>
<protein>
    <recommendedName>
        <fullName evidence="7">D-alanine--D-alanyl carrier protein ligase</fullName>
        <shortName evidence="7">DCL</shortName>
        <ecNumber evidence="7">6.2.1.54</ecNumber>
    </recommendedName>
    <alternativeName>
        <fullName evidence="7">D-alanine--poly(phosphoribitol) ligase subunit 1</fullName>
    </alternativeName>
    <alternativeName>
        <fullName evidence="7">D-alanine-activating enzyme</fullName>
        <shortName evidence="7">DAE</shortName>
    </alternativeName>
</protein>
<dbReference type="Gene3D" id="3.40.50.12780">
    <property type="entry name" value="N-terminal domain of ligase-like"/>
    <property type="match status" value="1"/>
</dbReference>
<keyword evidence="1 7" id="KW-0963">Cytoplasm</keyword>
<comment type="subcellular location">
    <subcellularLocation>
        <location evidence="7">Cytoplasm</location>
    </subcellularLocation>
</comment>
<dbReference type="GO" id="GO:0005737">
    <property type="term" value="C:cytoplasm"/>
    <property type="evidence" value="ECO:0007669"/>
    <property type="project" value="UniProtKB-SubCell"/>
</dbReference>
<dbReference type="Proteomes" id="UP000325295">
    <property type="component" value="Chromosome"/>
</dbReference>
<dbReference type="InterPro" id="IPR042099">
    <property type="entry name" value="ANL_N_sf"/>
</dbReference>
<keyword evidence="3 7" id="KW-0547">Nucleotide-binding</keyword>
<dbReference type="GO" id="GO:0047473">
    <property type="term" value="F:D-alanine [D-alanyl carrier protein] ligase activity"/>
    <property type="evidence" value="ECO:0007669"/>
    <property type="project" value="UniProtKB-UniRule"/>
</dbReference>
<feature type="binding site" evidence="7">
    <location>
        <begin position="292"/>
        <end position="297"/>
    </location>
    <ligand>
        <name>ATP</name>
        <dbReference type="ChEBI" id="CHEBI:30616"/>
    </ligand>
</feature>
<evidence type="ECO:0000256" key="5">
    <source>
        <dbReference type="ARBA" id="ARBA00054605"/>
    </source>
</evidence>
<dbReference type="OrthoDB" id="9765680at2"/>
<evidence type="ECO:0000256" key="3">
    <source>
        <dbReference type="ARBA" id="ARBA00022741"/>
    </source>
</evidence>
<dbReference type="InterPro" id="IPR010071">
    <property type="entry name" value="AA_adenyl_dom"/>
</dbReference>
<dbReference type="InterPro" id="IPR044507">
    <property type="entry name" value="DltA-like"/>
</dbReference>
<dbReference type="PANTHER" id="PTHR45398:SF1">
    <property type="entry name" value="ENZYME, PUTATIVE (JCVI)-RELATED"/>
    <property type="match status" value="1"/>
</dbReference>
<accession>A0A5P1X178</accession>
<sequence>MNLIQQIDQFASKHPDKVVYDYLGKTNTYGQLHNLSNQLAEKIQSLGLTTGSPIIVYGGQTFDMLVAFLASVKTGHAYIPVDRHSPDERIKQIAEIAHPELIIEVEGATPEINQLQKITESQLQEILVQNTNLVANPTQFVDGDDTFYIIFTSGTTGNPKGVQISHDNLQSFTSWMLSDFGIKPGATMLSQTPYSFDLSVMDLYPTLLLGGTLQVLPRAQTEDFKSLFQSLSDLTVDVWVSTPSFVEMALLDRNFNGQVHPELTTFLFCGEELTNDVASKLKSRFPEAHIFNTYGPTEATVAVTAIEITDEVLSEYQRLPIGYLKSDTLGWIEFEQGNQQTGEIILSGPSVSKGYINDPVKTKQAFVLDQQATYRTGDLGYRAEDGMMFYVGRKDFQIKMHGYRIELEEVNHYLNLNENISRAVAVPVTDKSGKVASLSAYVELNLASLLYRDFESGGLNLKITNELKRELEQQMMSYMIPQKFIYVDTLPMTMNGKIDIKALMREVE</sequence>
<keyword evidence="2 7" id="KW-0436">Ligase</keyword>
<comment type="similarity">
    <text evidence="6 7">Belongs to the ATP-dependent AMP-binding enzyme family. DltA subfamily.</text>
</comment>
<dbReference type="KEGG" id="lnn:F0161_04895"/>
<comment type="catalytic activity">
    <reaction evidence="7">
        <text>holo-[D-alanyl-carrier protein] + D-alanine + ATP = D-alanyl-[D-alanyl-carrier protein] + AMP + diphosphate</text>
        <dbReference type="Rhea" id="RHEA:55132"/>
        <dbReference type="Rhea" id="RHEA-COMP:14102"/>
        <dbReference type="Rhea" id="RHEA-COMP:14103"/>
        <dbReference type="ChEBI" id="CHEBI:30616"/>
        <dbReference type="ChEBI" id="CHEBI:33019"/>
        <dbReference type="ChEBI" id="CHEBI:57416"/>
        <dbReference type="ChEBI" id="CHEBI:64479"/>
        <dbReference type="ChEBI" id="CHEBI:138620"/>
        <dbReference type="ChEBI" id="CHEBI:456215"/>
        <dbReference type="EC" id="6.2.1.54"/>
    </reaction>
</comment>
<dbReference type="AlphaFoldDB" id="A0A5P1X178"/>
<dbReference type="SUPFAM" id="SSF56801">
    <property type="entry name" value="Acetyl-CoA synthetase-like"/>
    <property type="match status" value="1"/>
</dbReference>
<dbReference type="PROSITE" id="PS00455">
    <property type="entry name" value="AMP_BINDING"/>
    <property type="match status" value="1"/>
</dbReference>
<dbReference type="NCBIfam" id="TIGR01734">
    <property type="entry name" value="D-ala-DACP-lig"/>
    <property type="match status" value="1"/>
</dbReference>
<dbReference type="CDD" id="cd05945">
    <property type="entry name" value="DltA"/>
    <property type="match status" value="1"/>
</dbReference>
<evidence type="ECO:0000256" key="7">
    <source>
        <dbReference type="HAMAP-Rule" id="MF_00593"/>
    </source>
</evidence>
<evidence type="ECO:0000256" key="4">
    <source>
        <dbReference type="ARBA" id="ARBA00022840"/>
    </source>
</evidence>
<feature type="binding site" evidence="7">
    <location>
        <begin position="390"/>
        <end position="393"/>
    </location>
    <ligand>
        <name>ATP</name>
        <dbReference type="ChEBI" id="CHEBI:30616"/>
    </ligand>
</feature>
<dbReference type="RefSeq" id="WP_137602128.1">
    <property type="nucleotide sequence ID" value="NZ_BJEB01000032.1"/>
</dbReference>
<organism evidence="9 10">
    <name type="scientific">Paucilactobacillus nenjiangensis</name>
    <dbReference type="NCBI Taxonomy" id="1296540"/>
    <lineage>
        <taxon>Bacteria</taxon>
        <taxon>Bacillati</taxon>
        <taxon>Bacillota</taxon>
        <taxon>Bacilli</taxon>
        <taxon>Lactobacillales</taxon>
        <taxon>Lactobacillaceae</taxon>
        <taxon>Paucilactobacillus</taxon>
    </lineage>
</organism>
<dbReference type="InterPro" id="IPR000873">
    <property type="entry name" value="AMP-dep_synth/lig_dom"/>
</dbReference>
<dbReference type="HAMAP" id="MF_00593">
    <property type="entry name" value="DltA"/>
    <property type="match status" value="1"/>
</dbReference>
<evidence type="ECO:0000256" key="6">
    <source>
        <dbReference type="ARBA" id="ARBA00061336"/>
    </source>
</evidence>
<evidence type="ECO:0000313" key="10">
    <source>
        <dbReference type="Proteomes" id="UP000325295"/>
    </source>
</evidence>
<evidence type="ECO:0000259" key="8">
    <source>
        <dbReference type="Pfam" id="PF00501"/>
    </source>
</evidence>
<dbReference type="Gene3D" id="3.30.300.30">
    <property type="match status" value="1"/>
</dbReference>
<dbReference type="PANTHER" id="PTHR45398">
    <property type="match status" value="1"/>
</dbReference>
<feature type="binding site" evidence="7">
    <location>
        <position position="378"/>
    </location>
    <ligand>
        <name>ATP</name>
        <dbReference type="ChEBI" id="CHEBI:30616"/>
    </ligand>
</feature>
<dbReference type="EMBL" id="CP043939">
    <property type="protein sequence ID" value="QER67253.1"/>
    <property type="molecule type" value="Genomic_DNA"/>
</dbReference>
<feature type="binding site" evidence="7">
    <location>
        <position position="197"/>
    </location>
    <ligand>
        <name>D-alanine</name>
        <dbReference type="ChEBI" id="CHEBI:57416"/>
    </ligand>
</feature>
<dbReference type="GO" id="GO:0070395">
    <property type="term" value="P:lipoteichoic acid biosynthetic process"/>
    <property type="evidence" value="ECO:0007669"/>
    <property type="project" value="UniProtKB-UniRule"/>
</dbReference>
<dbReference type="Pfam" id="PF00501">
    <property type="entry name" value="AMP-binding"/>
    <property type="match status" value="1"/>
</dbReference>
<dbReference type="UniPathway" id="UPA00556"/>
<evidence type="ECO:0000313" key="9">
    <source>
        <dbReference type="EMBL" id="QER67253.1"/>
    </source>
</evidence>
<dbReference type="InterPro" id="IPR020845">
    <property type="entry name" value="AMP-binding_CS"/>
</dbReference>
<dbReference type="InterPro" id="IPR045851">
    <property type="entry name" value="AMP-bd_C_sf"/>
</dbReference>
<feature type="binding site" evidence="7">
    <location>
        <position position="497"/>
    </location>
    <ligand>
        <name>D-alanine</name>
        <dbReference type="ChEBI" id="CHEBI:57416"/>
    </ligand>
</feature>
<feature type="binding site" evidence="7">
    <location>
        <begin position="152"/>
        <end position="153"/>
    </location>
    <ligand>
        <name>ATP</name>
        <dbReference type="ChEBI" id="CHEBI:30616"/>
    </ligand>
</feature>
<name>A0A5P1X178_9LACO</name>
<dbReference type="NCBIfam" id="TIGR01733">
    <property type="entry name" value="AA-adenyl-dom"/>
    <property type="match status" value="1"/>
</dbReference>
<feature type="binding site" evidence="7">
    <location>
        <position position="301"/>
    </location>
    <ligand>
        <name>D-alanine</name>
        <dbReference type="ChEBI" id="CHEBI:57416"/>
    </ligand>
</feature>
<comment type="pathway">
    <text evidence="7">Cell wall biogenesis; lipoteichoic acid biosynthesis.</text>
</comment>
<evidence type="ECO:0000256" key="2">
    <source>
        <dbReference type="ARBA" id="ARBA00022598"/>
    </source>
</evidence>
<gene>
    <name evidence="7 9" type="primary">dltA</name>
    <name evidence="9" type="ORF">F0161_04895</name>
</gene>
<keyword evidence="4 7" id="KW-0067">ATP-binding</keyword>
<evidence type="ECO:0000256" key="1">
    <source>
        <dbReference type="ARBA" id="ARBA00022490"/>
    </source>
</evidence>
<dbReference type="FunFam" id="3.30.300.30:FF:000012">
    <property type="entry name" value="D-alanine--D-alanyl carrier protein ligase"/>
    <property type="match status" value="1"/>
</dbReference>
<dbReference type="InterPro" id="IPR010072">
    <property type="entry name" value="DltA"/>
</dbReference>
<proteinExistence type="inferred from homology"/>